<dbReference type="InterPro" id="IPR047109">
    <property type="entry name" value="CAD-like"/>
</dbReference>
<dbReference type="PANTHER" id="PTHR42683">
    <property type="entry name" value="ALDEHYDE REDUCTASE"/>
    <property type="match status" value="1"/>
</dbReference>
<dbReference type="GO" id="GO:0016616">
    <property type="term" value="F:oxidoreductase activity, acting on the CH-OH group of donors, NAD or NADP as acceptor"/>
    <property type="evidence" value="ECO:0007669"/>
    <property type="project" value="InterPro"/>
</dbReference>
<keyword evidence="8" id="KW-1185">Reference proteome</keyword>
<reference evidence="7 8" key="1">
    <citation type="submission" date="2020-06" db="EMBL/GenBank/DDBJ databases">
        <title>WGS assembly of Ceratodon purpureus strain R40.</title>
        <authorList>
            <person name="Carey S.B."/>
            <person name="Jenkins J."/>
            <person name="Shu S."/>
            <person name="Lovell J.T."/>
            <person name="Sreedasyam A."/>
            <person name="Maumus F."/>
            <person name="Tiley G.P."/>
            <person name="Fernandez-Pozo N."/>
            <person name="Barry K."/>
            <person name="Chen C."/>
            <person name="Wang M."/>
            <person name="Lipzen A."/>
            <person name="Daum C."/>
            <person name="Saski C.A."/>
            <person name="Payton A.C."/>
            <person name="Mcbreen J.C."/>
            <person name="Conrad R.E."/>
            <person name="Kollar L.M."/>
            <person name="Olsson S."/>
            <person name="Huttunen S."/>
            <person name="Landis J.B."/>
            <person name="Wickett N.J."/>
            <person name="Johnson M.G."/>
            <person name="Rensing S.A."/>
            <person name="Grimwood J."/>
            <person name="Schmutz J."/>
            <person name="Mcdaniel S.F."/>
        </authorList>
    </citation>
    <scope>NUCLEOTIDE SEQUENCE [LARGE SCALE GENOMIC DNA]</scope>
    <source>
        <strain evidence="7 8">R40</strain>
    </source>
</reference>
<dbReference type="InterPro" id="IPR036291">
    <property type="entry name" value="NAD(P)-bd_dom_sf"/>
</dbReference>
<evidence type="ECO:0000256" key="1">
    <source>
        <dbReference type="ARBA" id="ARBA00001947"/>
    </source>
</evidence>
<dbReference type="SUPFAM" id="SSF51735">
    <property type="entry name" value="NAD(P)-binding Rossmann-fold domains"/>
    <property type="match status" value="1"/>
</dbReference>
<dbReference type="AlphaFoldDB" id="A0A8T0HA06"/>
<dbReference type="Gene3D" id="3.40.50.720">
    <property type="entry name" value="NAD(P)-binding Rossmann-like Domain"/>
    <property type="match status" value="1"/>
</dbReference>
<dbReference type="SUPFAM" id="SSF50129">
    <property type="entry name" value="GroES-like"/>
    <property type="match status" value="1"/>
</dbReference>
<name>A0A8T0HA06_CERPU</name>
<evidence type="ECO:0000256" key="3">
    <source>
        <dbReference type="ARBA" id="ARBA00022833"/>
    </source>
</evidence>
<dbReference type="InterPro" id="IPR011032">
    <property type="entry name" value="GroES-like_sf"/>
</dbReference>
<keyword evidence="3 5" id="KW-0862">Zinc</keyword>
<comment type="similarity">
    <text evidence="5">Belongs to the zinc-containing alcohol dehydrogenase family.</text>
</comment>
<dbReference type="InterPro" id="IPR013149">
    <property type="entry name" value="ADH-like_C"/>
</dbReference>
<dbReference type="GO" id="GO:0008270">
    <property type="term" value="F:zinc ion binding"/>
    <property type="evidence" value="ECO:0007669"/>
    <property type="project" value="InterPro"/>
</dbReference>
<dbReference type="Gene3D" id="3.90.180.10">
    <property type="entry name" value="Medium-chain alcohol dehydrogenases, catalytic domain"/>
    <property type="match status" value="1"/>
</dbReference>
<dbReference type="Proteomes" id="UP000822688">
    <property type="component" value="Chromosome 6"/>
</dbReference>
<dbReference type="GO" id="GO:0009809">
    <property type="term" value="P:lignin biosynthetic process"/>
    <property type="evidence" value="ECO:0007669"/>
    <property type="project" value="UniProtKB-ARBA"/>
</dbReference>
<dbReference type="CDD" id="cd05283">
    <property type="entry name" value="CAD1"/>
    <property type="match status" value="1"/>
</dbReference>
<dbReference type="InterPro" id="IPR013154">
    <property type="entry name" value="ADH-like_N"/>
</dbReference>
<sequence>MSRMGSDAHVPIEVFGYAAKDTTGHMSPFKFTRKPAGAEDVTLKVHYCGICHSDLHQLRGDWGNSKYPMVPGHEIVGTVTSVGSAVSKFKVGDTVGVGCMVYSCHNCDSCDKGLEQYCDKMVWTYNDVLPDGTATQGGYSTIMVANEKFVVHIPENLPKDAAAPLLCAGITIWSPMLYFGMNVKGAKFGVVGLGGLGHMAVKFGKAFGMHVTVFSTSPSKEKEARELLGADDFVVSRDEEAMNAKAKSLDFIINTISVQHSLNPYLSTLKSNGKMCLVGIPEKELSVLPVQLVAGRKMVAGSLIGGMKETEEMLEFCGKNNITCLVETLPVAECNTAMERLANNDVKYRFVLDLDSVQQ</sequence>
<protein>
    <recommendedName>
        <fullName evidence="6">Enoyl reductase (ER) domain-containing protein</fullName>
    </recommendedName>
</protein>
<proteinExistence type="inferred from homology"/>
<evidence type="ECO:0000256" key="2">
    <source>
        <dbReference type="ARBA" id="ARBA00022723"/>
    </source>
</evidence>
<evidence type="ECO:0000256" key="4">
    <source>
        <dbReference type="ARBA" id="ARBA00023002"/>
    </source>
</evidence>
<evidence type="ECO:0000313" key="8">
    <source>
        <dbReference type="Proteomes" id="UP000822688"/>
    </source>
</evidence>
<evidence type="ECO:0000313" key="7">
    <source>
        <dbReference type="EMBL" id="KAG0568706.1"/>
    </source>
</evidence>
<dbReference type="FunFam" id="3.40.50.720:FF:000022">
    <property type="entry name" value="Cinnamyl alcohol dehydrogenase"/>
    <property type="match status" value="1"/>
</dbReference>
<accession>A0A8T0HA06</accession>
<feature type="domain" description="Enoyl reductase (ER)" evidence="6">
    <location>
        <begin position="24"/>
        <end position="352"/>
    </location>
</feature>
<evidence type="ECO:0000256" key="5">
    <source>
        <dbReference type="RuleBase" id="RU361277"/>
    </source>
</evidence>
<dbReference type="EMBL" id="CM026427">
    <property type="protein sequence ID" value="KAG0568706.1"/>
    <property type="molecule type" value="Genomic_DNA"/>
</dbReference>
<keyword evidence="4" id="KW-0560">Oxidoreductase</keyword>
<dbReference type="Pfam" id="PF08240">
    <property type="entry name" value="ADH_N"/>
    <property type="match status" value="1"/>
</dbReference>
<dbReference type="InterPro" id="IPR002328">
    <property type="entry name" value="ADH_Zn_CS"/>
</dbReference>
<dbReference type="OrthoDB" id="1879366at2759"/>
<dbReference type="InterPro" id="IPR020843">
    <property type="entry name" value="ER"/>
</dbReference>
<gene>
    <name evidence="7" type="ORF">KC19_6G039900</name>
</gene>
<comment type="caution">
    <text evidence="7">The sequence shown here is derived from an EMBL/GenBank/DDBJ whole genome shotgun (WGS) entry which is preliminary data.</text>
</comment>
<dbReference type="PROSITE" id="PS00059">
    <property type="entry name" value="ADH_ZINC"/>
    <property type="match status" value="1"/>
</dbReference>
<comment type="cofactor">
    <cofactor evidence="1 5">
        <name>Zn(2+)</name>
        <dbReference type="ChEBI" id="CHEBI:29105"/>
    </cofactor>
</comment>
<dbReference type="Pfam" id="PF00107">
    <property type="entry name" value="ADH_zinc_N"/>
    <property type="match status" value="1"/>
</dbReference>
<dbReference type="FunFam" id="3.90.180.10:FF:000004">
    <property type="entry name" value="probable cinnamyl alcohol dehydrogenase"/>
    <property type="match status" value="1"/>
</dbReference>
<dbReference type="SMART" id="SM00829">
    <property type="entry name" value="PKS_ER"/>
    <property type="match status" value="1"/>
</dbReference>
<keyword evidence="2 5" id="KW-0479">Metal-binding</keyword>
<organism evidence="7 8">
    <name type="scientific">Ceratodon purpureus</name>
    <name type="common">Fire moss</name>
    <name type="synonym">Dicranum purpureum</name>
    <dbReference type="NCBI Taxonomy" id="3225"/>
    <lineage>
        <taxon>Eukaryota</taxon>
        <taxon>Viridiplantae</taxon>
        <taxon>Streptophyta</taxon>
        <taxon>Embryophyta</taxon>
        <taxon>Bryophyta</taxon>
        <taxon>Bryophytina</taxon>
        <taxon>Bryopsida</taxon>
        <taxon>Dicranidae</taxon>
        <taxon>Pseudoditrichales</taxon>
        <taxon>Ditrichaceae</taxon>
        <taxon>Ceratodon</taxon>
    </lineage>
</organism>
<evidence type="ECO:0000259" key="6">
    <source>
        <dbReference type="SMART" id="SM00829"/>
    </source>
</evidence>